<comment type="caution">
    <text evidence="1">The sequence shown here is derived from an EMBL/GenBank/DDBJ whole genome shotgun (WGS) entry which is preliminary data.</text>
</comment>
<evidence type="ECO:0000313" key="1">
    <source>
        <dbReference type="EMBL" id="EDO60917.1"/>
    </source>
</evidence>
<gene>
    <name evidence="1" type="ORF">CLOLEP_02529</name>
</gene>
<dbReference type="AlphaFoldDB" id="A7VVB7"/>
<reference evidence="1 2" key="1">
    <citation type="submission" date="2007-08" db="EMBL/GenBank/DDBJ databases">
        <title>Draft genome sequence of Clostridium leptum (DSM 753).</title>
        <authorList>
            <person name="Sudarsanam P."/>
            <person name="Ley R."/>
            <person name="Guruge J."/>
            <person name="Turnbaugh P.J."/>
            <person name="Mahowald M."/>
            <person name="Liep D."/>
            <person name="Gordon J."/>
        </authorList>
    </citation>
    <scope>NUCLEOTIDE SEQUENCE [LARGE SCALE GENOMIC DNA]</scope>
    <source>
        <strain evidence="1 2">DSM 753</strain>
    </source>
</reference>
<dbReference type="Proteomes" id="UP000003490">
    <property type="component" value="Unassembled WGS sequence"/>
</dbReference>
<reference evidence="1 2" key="2">
    <citation type="submission" date="2007-08" db="EMBL/GenBank/DDBJ databases">
        <authorList>
            <person name="Fulton L."/>
            <person name="Clifton S."/>
            <person name="Fulton B."/>
            <person name="Xu J."/>
            <person name="Minx P."/>
            <person name="Pepin K.H."/>
            <person name="Johnson M."/>
            <person name="Thiruvilangam P."/>
            <person name="Bhonagiri V."/>
            <person name="Nash W.E."/>
            <person name="Wang C."/>
            <person name="Mardis E.R."/>
            <person name="Wilson R.K."/>
        </authorList>
    </citation>
    <scope>NUCLEOTIDE SEQUENCE [LARGE SCALE GENOMIC DNA]</scope>
    <source>
        <strain evidence="1 2">DSM 753</strain>
    </source>
</reference>
<evidence type="ECO:0000313" key="2">
    <source>
        <dbReference type="Proteomes" id="UP000003490"/>
    </source>
</evidence>
<sequence length="192" mass="21222">MTRGISQPFFLISILSLPQRKFLPLLAALPASLGPAKSILQPRSPRFLFFGSQRRRTKRCSDTRQLRTNEFRLTAAAYNYHSLLSASFFRGPFLDRAFLRRQLRQGFIAFKPALKNPQLSESGIFTRSAVSSIFSAIILIIQKALFPCTAAAAMIAFPAHVSVSGTASAVVAEQHHQNDDNAQSNKNPGQNS</sequence>
<protein>
    <submittedName>
        <fullName evidence="1">Uncharacterized protein</fullName>
    </submittedName>
</protein>
<dbReference type="HOGENOM" id="CLU_1413005_0_0_9"/>
<dbReference type="EMBL" id="ABCB02000019">
    <property type="protein sequence ID" value="EDO60917.1"/>
    <property type="molecule type" value="Genomic_DNA"/>
</dbReference>
<name>A7VVB7_9FIRM</name>
<accession>A7VVB7</accession>
<organism evidence="1 2">
    <name type="scientific">[Clostridium] leptum DSM 753</name>
    <dbReference type="NCBI Taxonomy" id="428125"/>
    <lineage>
        <taxon>Bacteria</taxon>
        <taxon>Bacillati</taxon>
        <taxon>Bacillota</taxon>
        <taxon>Clostridia</taxon>
        <taxon>Eubacteriales</taxon>
        <taxon>Oscillospiraceae</taxon>
        <taxon>Oscillospiraceae incertae sedis</taxon>
    </lineage>
</organism>
<proteinExistence type="predicted"/>